<organism evidence="7 8">
    <name type="scientific">Uliginosibacterium sediminicola</name>
    <dbReference type="NCBI Taxonomy" id="2024550"/>
    <lineage>
        <taxon>Bacteria</taxon>
        <taxon>Pseudomonadati</taxon>
        <taxon>Pseudomonadota</taxon>
        <taxon>Betaproteobacteria</taxon>
        <taxon>Rhodocyclales</taxon>
        <taxon>Zoogloeaceae</taxon>
        <taxon>Uliginosibacterium</taxon>
    </lineage>
</organism>
<evidence type="ECO:0000256" key="3">
    <source>
        <dbReference type="ARBA" id="ARBA00022692"/>
    </source>
</evidence>
<keyword evidence="5 6" id="KW-0472">Membrane</keyword>
<keyword evidence="8" id="KW-1185">Reference proteome</keyword>
<name>A0ABU9YU64_9RHOO</name>
<dbReference type="EMBL" id="JBDIVE010000001">
    <property type="protein sequence ID" value="MEN3067250.1"/>
    <property type="molecule type" value="Genomic_DNA"/>
</dbReference>
<evidence type="ECO:0000256" key="5">
    <source>
        <dbReference type="ARBA" id="ARBA00023136"/>
    </source>
</evidence>
<comment type="caution">
    <text evidence="7">The sequence shown here is derived from an EMBL/GenBank/DDBJ whole genome shotgun (WGS) entry which is preliminary data.</text>
</comment>
<reference evidence="7 8" key="1">
    <citation type="journal article" date="2018" name="Int. J. Syst. Evol. Microbiol.">
        <title>Uliginosibacterium sediminicola sp. nov., isolated from freshwater sediment.</title>
        <authorList>
            <person name="Hwang W.M."/>
            <person name="Kim S.M."/>
            <person name="Kang K."/>
            <person name="Ahn T.Y."/>
        </authorList>
    </citation>
    <scope>NUCLEOTIDE SEQUENCE [LARGE SCALE GENOMIC DNA]</scope>
    <source>
        <strain evidence="7 8">M1-21</strain>
    </source>
</reference>
<evidence type="ECO:0000256" key="2">
    <source>
        <dbReference type="ARBA" id="ARBA00022475"/>
    </source>
</evidence>
<keyword evidence="3 6" id="KW-0812">Transmembrane</keyword>
<dbReference type="Proteomes" id="UP001410394">
    <property type="component" value="Unassembled WGS sequence"/>
</dbReference>
<feature type="transmembrane region" description="Helical" evidence="6">
    <location>
        <begin position="33"/>
        <end position="54"/>
    </location>
</feature>
<keyword evidence="2" id="KW-1003">Cell membrane</keyword>
<comment type="subcellular location">
    <subcellularLocation>
        <location evidence="1">Cell membrane</location>
        <topology evidence="1">Multi-pass membrane protein</topology>
    </subcellularLocation>
</comment>
<evidence type="ECO:0000256" key="6">
    <source>
        <dbReference type="SAM" id="Phobius"/>
    </source>
</evidence>
<dbReference type="Pfam" id="PF03899">
    <property type="entry name" value="ATP-synt_I"/>
    <property type="match status" value="1"/>
</dbReference>
<feature type="transmembrane region" description="Helical" evidence="6">
    <location>
        <begin position="95"/>
        <end position="115"/>
    </location>
</feature>
<evidence type="ECO:0000256" key="4">
    <source>
        <dbReference type="ARBA" id="ARBA00022989"/>
    </source>
</evidence>
<evidence type="ECO:0000313" key="7">
    <source>
        <dbReference type="EMBL" id="MEN3067250.1"/>
    </source>
</evidence>
<protein>
    <submittedName>
        <fullName evidence="7">ATP synthase subunit I</fullName>
    </submittedName>
</protein>
<dbReference type="InterPro" id="IPR005598">
    <property type="entry name" value="ATP_synth_I"/>
</dbReference>
<keyword evidence="4 6" id="KW-1133">Transmembrane helix</keyword>
<evidence type="ECO:0000313" key="8">
    <source>
        <dbReference type="Proteomes" id="UP001410394"/>
    </source>
</evidence>
<dbReference type="RefSeq" id="WP_345918018.1">
    <property type="nucleotide sequence ID" value="NZ_JBDIVE010000001.1"/>
</dbReference>
<accession>A0ABU9YU64</accession>
<feature type="transmembrane region" description="Helical" evidence="6">
    <location>
        <begin position="66"/>
        <end position="89"/>
    </location>
</feature>
<proteinExistence type="predicted"/>
<evidence type="ECO:0000256" key="1">
    <source>
        <dbReference type="ARBA" id="ARBA00004651"/>
    </source>
</evidence>
<sequence>MFTPFLKPVALQIAAMLLGAALGAVLFGSRGALSALLGGLSITLPTAFFAWRLIQVARRPGASHVNAFFIGEAIKIASVAGILVLVRLLFPEAHWGAVVMGLIITLQANFFALLVKH</sequence>
<gene>
    <name evidence="7" type="ORF">ABDB84_02095</name>
</gene>